<evidence type="ECO:0000313" key="1">
    <source>
        <dbReference type="EMBL" id="QHU09108.1"/>
    </source>
</evidence>
<protein>
    <submittedName>
        <fullName evidence="1">Uncharacterized protein</fullName>
    </submittedName>
</protein>
<organism evidence="1">
    <name type="scientific">viral metagenome</name>
    <dbReference type="NCBI Taxonomy" id="1070528"/>
    <lineage>
        <taxon>unclassified sequences</taxon>
        <taxon>metagenomes</taxon>
        <taxon>organismal metagenomes</taxon>
    </lineage>
</organism>
<dbReference type="AlphaFoldDB" id="A0A6C0JYY4"/>
<accession>A0A6C0JYY4</accession>
<dbReference type="EMBL" id="MN740705">
    <property type="protein sequence ID" value="QHU09108.1"/>
    <property type="molecule type" value="Genomic_DNA"/>
</dbReference>
<sequence>MTVTFSAGNAGSSKFIALNGKQGGGNKKQGLPSYTGRISGVNYTRSYGSNRFAVFYINQLGGIGKSRSMFSTRAGGVRIAETRGRVRPTGTLPCCCDGPSGCKGCIDGCSWDQGCDYSKACYLSG</sequence>
<name>A0A6C0JYY4_9ZZZZ</name>
<reference evidence="1" key="1">
    <citation type="journal article" date="2020" name="Nature">
        <title>Giant virus diversity and host interactions through global metagenomics.</title>
        <authorList>
            <person name="Schulz F."/>
            <person name="Roux S."/>
            <person name="Paez-Espino D."/>
            <person name="Jungbluth S."/>
            <person name="Walsh D.A."/>
            <person name="Denef V.J."/>
            <person name="McMahon K.D."/>
            <person name="Konstantinidis K.T."/>
            <person name="Eloe-Fadrosh E.A."/>
            <person name="Kyrpides N.C."/>
            <person name="Woyke T."/>
        </authorList>
    </citation>
    <scope>NUCLEOTIDE SEQUENCE</scope>
    <source>
        <strain evidence="1">GVMAG-S-1074260-58</strain>
    </source>
</reference>
<proteinExistence type="predicted"/>